<dbReference type="EMBL" id="JAGUCN010000022">
    <property type="protein sequence ID" value="MBS2213108.1"/>
    <property type="molecule type" value="Genomic_DNA"/>
</dbReference>
<dbReference type="InterPro" id="IPR008979">
    <property type="entry name" value="Galactose-bd-like_sf"/>
</dbReference>
<accession>A0ABS5KFL1</accession>
<dbReference type="InterPro" id="IPR026444">
    <property type="entry name" value="Secre_tail"/>
</dbReference>
<feature type="chain" id="PRO_5045914132" evidence="1">
    <location>
        <begin position="21"/>
        <end position="441"/>
    </location>
</feature>
<reference evidence="3 4" key="1">
    <citation type="journal article" date="2014" name="Int. J. Syst. Evol. Microbiol.">
        <title>Carboxylicivirga gen. nov. in the family Marinilabiliaceae with two novel species, Carboxylicivirga mesophila sp. nov. and Carboxylicivirga taeanensis sp. nov., and reclassification of Cytophaga fermentans as Saccharicrinis fermentans gen. nov., comb. nov.</title>
        <authorList>
            <person name="Yang S.H."/>
            <person name="Seo H.S."/>
            <person name="Woo J.H."/>
            <person name="Oh H.M."/>
            <person name="Jang H."/>
            <person name="Lee J.H."/>
            <person name="Kim S.J."/>
            <person name="Kwon K.K."/>
        </authorList>
    </citation>
    <scope>NUCLEOTIDE SEQUENCE [LARGE SCALE GENOMIC DNA]</scope>
    <source>
        <strain evidence="3 4">JCM 18290</strain>
    </source>
</reference>
<sequence length="441" mass="47577">MKRISTIFTMLILTVCMTMAQTLPLDFESDYGANLLTGDGGQAEIVSDPDASGTHGQVLKYIESGPTVAWDQDGPKQWQLVKIKLIGNYIDLTGVDKTVTFDVYTTEVAGGIIKLESSLNGGSSVEVGFTTAGSGWESISLDFSVAWNGSVVSANDEYLHVLFLPGYDGAGGEKTITNGVELYFDNITGPVGTAVAVDPLPATNAPVPNHSQSDVTAIFSDSYIAPGNVDYNPGWWQSTEFSLIDINGRSTLKFGKLNYQGTTFDAMDVSAADYLHFDYWTADGIELRASPISQNTGETAYHISTITQEQWTSVDIPISYFTNAKPDMLFNDIYQFKFDTEGTPGNFSYGTFYIDNVYFYKDQSTGLNAIDESDVSVYPNPATDVLNISGAAEGAVLEIYSVHGAMVKQAIVANGTISVANLEVGVYIVKAGDSVIKLIKK</sequence>
<keyword evidence="4" id="KW-1185">Reference proteome</keyword>
<organism evidence="3 4">
    <name type="scientific">Carboxylicivirga mesophila</name>
    <dbReference type="NCBI Taxonomy" id="1166478"/>
    <lineage>
        <taxon>Bacteria</taxon>
        <taxon>Pseudomonadati</taxon>
        <taxon>Bacteroidota</taxon>
        <taxon>Bacteroidia</taxon>
        <taxon>Marinilabiliales</taxon>
        <taxon>Marinilabiliaceae</taxon>
        <taxon>Carboxylicivirga</taxon>
    </lineage>
</organism>
<evidence type="ECO:0000313" key="4">
    <source>
        <dbReference type="Proteomes" id="UP000721861"/>
    </source>
</evidence>
<protein>
    <submittedName>
        <fullName evidence="3">T9SS type A sorting domain-containing protein</fullName>
    </submittedName>
</protein>
<name>A0ABS5KFL1_9BACT</name>
<evidence type="ECO:0000313" key="3">
    <source>
        <dbReference type="EMBL" id="MBS2213108.1"/>
    </source>
</evidence>
<dbReference type="Pfam" id="PF18962">
    <property type="entry name" value="Por_Secre_tail"/>
    <property type="match status" value="1"/>
</dbReference>
<dbReference type="Proteomes" id="UP000721861">
    <property type="component" value="Unassembled WGS sequence"/>
</dbReference>
<evidence type="ECO:0000259" key="2">
    <source>
        <dbReference type="Pfam" id="PF18962"/>
    </source>
</evidence>
<dbReference type="RefSeq" id="WP_212230088.1">
    <property type="nucleotide sequence ID" value="NZ_JAGUCN010000022.1"/>
</dbReference>
<keyword evidence="1" id="KW-0732">Signal</keyword>
<feature type="domain" description="Secretion system C-terminal sorting" evidence="2">
    <location>
        <begin position="377"/>
        <end position="440"/>
    </location>
</feature>
<comment type="caution">
    <text evidence="3">The sequence shown here is derived from an EMBL/GenBank/DDBJ whole genome shotgun (WGS) entry which is preliminary data.</text>
</comment>
<gene>
    <name evidence="3" type="ORF">KEM09_16945</name>
</gene>
<feature type="signal peptide" evidence="1">
    <location>
        <begin position="1"/>
        <end position="20"/>
    </location>
</feature>
<evidence type="ECO:0000256" key="1">
    <source>
        <dbReference type="SAM" id="SignalP"/>
    </source>
</evidence>
<dbReference type="SUPFAM" id="SSF49785">
    <property type="entry name" value="Galactose-binding domain-like"/>
    <property type="match status" value="1"/>
</dbReference>
<dbReference type="Gene3D" id="2.60.120.430">
    <property type="entry name" value="Galactose-binding lectin"/>
    <property type="match status" value="1"/>
</dbReference>
<proteinExistence type="predicted"/>
<dbReference type="NCBIfam" id="TIGR04183">
    <property type="entry name" value="Por_Secre_tail"/>
    <property type="match status" value="1"/>
</dbReference>